<dbReference type="PANTHER" id="PTHR43248:SF25">
    <property type="entry name" value="AB HYDROLASE-1 DOMAIN-CONTAINING PROTEIN-RELATED"/>
    <property type="match status" value="1"/>
</dbReference>
<dbReference type="SUPFAM" id="SSF53474">
    <property type="entry name" value="alpha/beta-Hydrolases"/>
    <property type="match status" value="1"/>
</dbReference>
<keyword evidence="7" id="KW-1185">Reference proteome</keyword>
<feature type="chain" id="PRO_5042549295" description="Peptidase S33 tripeptidyl aminopeptidase-like C-terminal domain-containing protein" evidence="4">
    <location>
        <begin position="23"/>
        <end position="614"/>
    </location>
</feature>
<proteinExistence type="inferred from homology"/>
<comment type="similarity">
    <text evidence="1">Belongs to the peptidase S33 family.</text>
</comment>
<dbReference type="PANTHER" id="PTHR43248">
    <property type="entry name" value="2-SUCCINYL-6-HYDROXY-2,4-CYCLOHEXADIENE-1-CARBOXYLATE SYNTHASE"/>
    <property type="match status" value="1"/>
</dbReference>
<evidence type="ECO:0000256" key="1">
    <source>
        <dbReference type="ARBA" id="ARBA00010088"/>
    </source>
</evidence>
<dbReference type="GO" id="GO:0016787">
    <property type="term" value="F:hydrolase activity"/>
    <property type="evidence" value="ECO:0007669"/>
    <property type="project" value="UniProtKB-KW"/>
</dbReference>
<feature type="signal peptide" evidence="4">
    <location>
        <begin position="1"/>
        <end position="22"/>
    </location>
</feature>
<dbReference type="InterPro" id="IPR013595">
    <property type="entry name" value="Pept_S33_TAP-like_C"/>
</dbReference>
<feature type="domain" description="Peptidase S33 tripeptidyl aminopeptidase-like C-terminal" evidence="5">
    <location>
        <begin position="467"/>
        <end position="578"/>
    </location>
</feature>
<sequence length="614" mass="67296">MKLYFALNLLGCLSAIPALVHAAAHVEFDWETVTAAESLKYHPCYDGLLCARLILPLDWKNETNTETVSIAIIKVPAIVSQDDPTFGGTIITNPGGPGGSGVAYILEAGRRLRDFIDIPGKRHYEMLSFDPRGVAYSAPLMDCFTDNNLARNALLYGQLGSGSLTISHAAFAHGFAVAKGEGQRCQQAMEGFLPFVNTPSVARDMLAMVDKIDELRRNEAKKGRLSEDEEPRLELRSEGNAQEDAPRLQFIGFSYGTIIGNYFASLFPGRVGRMVLDGVCDADDYANDEPGFRTSTVNTDEMVNIFFQGCFAAGSDACKLYRVGDKRPSDISDRFWSWANGLDEVPITTLTKDGASLIWRAGDIRAAIFMALYNADDSFIKLAEILNKAMRGSTEQLVSAIMAVYGVTPLMDSCTVSNHTNVLYFSRDTNKAVICTDGDDVRGKNITSWRMYLKDQMATSHLSGELLTAASMQCTGWPARPNWFFKGPFKTPSASRNASMPEKGRPAAPLLFLSSRWDPVTPLRSARAMAKNHPGSGLMVQESMGHSALGTGIAGPCTRKVVSEYFDKGAVPSEETVCEGMRRPWDPVRGQDLEVAEHLGKMQKRRTVHNLFGV</sequence>
<dbReference type="Pfam" id="PF08386">
    <property type="entry name" value="Abhydrolase_4"/>
    <property type="match status" value="1"/>
</dbReference>
<evidence type="ECO:0000256" key="4">
    <source>
        <dbReference type="SAM" id="SignalP"/>
    </source>
</evidence>
<evidence type="ECO:0000256" key="3">
    <source>
        <dbReference type="SAM" id="MobiDB-lite"/>
    </source>
</evidence>
<organism evidence="6 7">
    <name type="scientific">Conoideocrella luteorostrata</name>
    <dbReference type="NCBI Taxonomy" id="1105319"/>
    <lineage>
        <taxon>Eukaryota</taxon>
        <taxon>Fungi</taxon>
        <taxon>Dikarya</taxon>
        <taxon>Ascomycota</taxon>
        <taxon>Pezizomycotina</taxon>
        <taxon>Sordariomycetes</taxon>
        <taxon>Hypocreomycetidae</taxon>
        <taxon>Hypocreales</taxon>
        <taxon>Clavicipitaceae</taxon>
        <taxon>Conoideocrella</taxon>
    </lineage>
</organism>
<name>A0AAJ0FWY0_9HYPO</name>
<comment type="caution">
    <text evidence="6">The sequence shown here is derived from an EMBL/GenBank/DDBJ whole genome shotgun (WGS) entry which is preliminary data.</text>
</comment>
<keyword evidence="4" id="KW-0732">Signal</keyword>
<dbReference type="InterPro" id="IPR051601">
    <property type="entry name" value="Serine_prot/Carboxylest_S33"/>
</dbReference>
<dbReference type="EMBL" id="JASWJB010000035">
    <property type="protein sequence ID" value="KAK2608643.1"/>
    <property type="molecule type" value="Genomic_DNA"/>
</dbReference>
<dbReference type="Proteomes" id="UP001251528">
    <property type="component" value="Unassembled WGS sequence"/>
</dbReference>
<evidence type="ECO:0000256" key="2">
    <source>
        <dbReference type="ARBA" id="ARBA00022801"/>
    </source>
</evidence>
<dbReference type="AlphaFoldDB" id="A0AAJ0FWY0"/>
<dbReference type="Gene3D" id="3.40.50.1820">
    <property type="entry name" value="alpha/beta hydrolase"/>
    <property type="match status" value="1"/>
</dbReference>
<evidence type="ECO:0000313" key="7">
    <source>
        <dbReference type="Proteomes" id="UP001251528"/>
    </source>
</evidence>
<accession>A0AAJ0FWY0</accession>
<evidence type="ECO:0000259" key="5">
    <source>
        <dbReference type="Pfam" id="PF08386"/>
    </source>
</evidence>
<dbReference type="InterPro" id="IPR029058">
    <property type="entry name" value="AB_hydrolase_fold"/>
</dbReference>
<evidence type="ECO:0000313" key="6">
    <source>
        <dbReference type="EMBL" id="KAK2608643.1"/>
    </source>
</evidence>
<reference evidence="6" key="1">
    <citation type="submission" date="2023-06" db="EMBL/GenBank/DDBJ databases">
        <title>Conoideocrella luteorostrata (Hypocreales: Clavicipitaceae), a potential biocontrol fungus for elongate hemlock scale in United States Christmas tree production areas.</title>
        <authorList>
            <person name="Barrett H."/>
            <person name="Lovett B."/>
            <person name="Macias A.M."/>
            <person name="Stajich J.E."/>
            <person name="Kasson M.T."/>
        </authorList>
    </citation>
    <scope>NUCLEOTIDE SEQUENCE</scope>
    <source>
        <strain evidence="6">ARSEF 14590</strain>
    </source>
</reference>
<protein>
    <recommendedName>
        <fullName evidence="5">Peptidase S33 tripeptidyl aminopeptidase-like C-terminal domain-containing protein</fullName>
    </recommendedName>
</protein>
<feature type="region of interest" description="Disordered" evidence="3">
    <location>
        <begin position="219"/>
        <end position="240"/>
    </location>
</feature>
<feature type="compositionally biased region" description="Basic and acidic residues" evidence="3">
    <location>
        <begin position="219"/>
        <end position="237"/>
    </location>
</feature>
<keyword evidence="2" id="KW-0378">Hydrolase</keyword>
<gene>
    <name evidence="6" type="ORF">QQS21_002872</name>
</gene>